<name>A0AAU8M1J9_9BACT</name>
<dbReference type="KEGG" id="eaj:Q3M24_11775"/>
<reference evidence="2" key="2">
    <citation type="submission" date="2024-06" db="EMBL/GenBank/DDBJ databases">
        <authorList>
            <person name="Plum-Jensen L.E."/>
            <person name="Schramm A."/>
            <person name="Marshall I.P.G."/>
        </authorList>
    </citation>
    <scope>NUCLEOTIDE SEQUENCE</scope>
    <source>
        <strain evidence="2">Rat1</strain>
    </source>
</reference>
<keyword evidence="1" id="KW-0812">Transmembrane</keyword>
<evidence type="ECO:0000256" key="1">
    <source>
        <dbReference type="SAM" id="Phobius"/>
    </source>
</evidence>
<evidence type="ECO:0000313" key="2">
    <source>
        <dbReference type="EMBL" id="XCN75371.1"/>
    </source>
</evidence>
<dbReference type="AlphaFoldDB" id="A0AAU8M1J9"/>
<keyword evidence="1" id="KW-1133">Transmembrane helix</keyword>
<reference evidence="2" key="1">
    <citation type="journal article" date="2024" name="Syst. Appl. Microbiol.">
        <title>First single-strain enrichments of Electrothrix cable bacteria, description of E. aestuarii sp. nov. and E. rattekaaiensis sp. nov., and proposal of a cable bacteria taxonomy following the rules of the SeqCode.</title>
        <authorList>
            <person name="Plum-Jensen L.E."/>
            <person name="Schramm A."/>
            <person name="Marshall I.P.G."/>
        </authorList>
    </citation>
    <scope>NUCLEOTIDE SEQUENCE</scope>
    <source>
        <strain evidence="2">Rat1</strain>
    </source>
</reference>
<keyword evidence="1" id="KW-0472">Membrane</keyword>
<dbReference type="EMBL" id="CP159373">
    <property type="protein sequence ID" value="XCN75371.1"/>
    <property type="molecule type" value="Genomic_DNA"/>
</dbReference>
<proteinExistence type="predicted"/>
<accession>A0AAU8M1J9</accession>
<protein>
    <submittedName>
        <fullName evidence="2">Uncharacterized protein</fullName>
    </submittedName>
</protein>
<feature type="transmembrane region" description="Helical" evidence="1">
    <location>
        <begin position="131"/>
        <end position="153"/>
    </location>
</feature>
<sequence length="208" mass="23360">MNKLFLITAGCLVVLLTASYSYANAGIPIVAVQLPFMLSLLVPVILIEAILLRESLSLHWFTATLISFKANLISTVLGCPIAWFLQFFASIPISASLTAFYKNEILDRLSDLVILASVILPFPAYEGKIFWLIPFGGIVGLLPAYFVTVWFEYPFIRKQAHERKVNPKRLMYRVNLFSYALLVGVWGLQLCFNLLQGDEVSLFSADLF</sequence>
<feature type="transmembrane region" description="Helical" evidence="1">
    <location>
        <begin position="83"/>
        <end position="101"/>
    </location>
</feature>
<gene>
    <name evidence="2" type="ORF">Q3M24_11775</name>
</gene>
<feature type="transmembrane region" description="Helical" evidence="1">
    <location>
        <begin position="33"/>
        <end position="51"/>
    </location>
</feature>
<feature type="transmembrane region" description="Helical" evidence="1">
    <location>
        <begin position="174"/>
        <end position="195"/>
    </location>
</feature>
<organism evidence="2">
    <name type="scientific">Candidatus Electrothrix aestuarii</name>
    <dbReference type="NCBI Taxonomy" id="3062594"/>
    <lineage>
        <taxon>Bacteria</taxon>
        <taxon>Pseudomonadati</taxon>
        <taxon>Thermodesulfobacteriota</taxon>
        <taxon>Desulfobulbia</taxon>
        <taxon>Desulfobulbales</taxon>
        <taxon>Desulfobulbaceae</taxon>
        <taxon>Candidatus Electrothrix</taxon>
    </lineage>
</organism>